<name>A0ACB8QBM5_9AGAM</name>
<accession>A0ACB8QBM5</accession>
<keyword evidence="2" id="KW-1185">Reference proteome</keyword>
<evidence type="ECO:0000313" key="2">
    <source>
        <dbReference type="Proteomes" id="UP000814128"/>
    </source>
</evidence>
<gene>
    <name evidence="1" type="ORF">K488DRAFT_89091</name>
</gene>
<reference evidence="1" key="1">
    <citation type="submission" date="2021-02" db="EMBL/GenBank/DDBJ databases">
        <authorList>
            <consortium name="DOE Joint Genome Institute"/>
            <person name="Ahrendt S."/>
            <person name="Looney B.P."/>
            <person name="Miyauchi S."/>
            <person name="Morin E."/>
            <person name="Drula E."/>
            <person name="Courty P.E."/>
            <person name="Chicoki N."/>
            <person name="Fauchery L."/>
            <person name="Kohler A."/>
            <person name="Kuo A."/>
            <person name="Labutti K."/>
            <person name="Pangilinan J."/>
            <person name="Lipzen A."/>
            <person name="Riley R."/>
            <person name="Andreopoulos W."/>
            <person name="He G."/>
            <person name="Johnson J."/>
            <person name="Barry K.W."/>
            <person name="Grigoriev I.V."/>
            <person name="Nagy L."/>
            <person name="Hibbett D."/>
            <person name="Henrissat B."/>
            <person name="Matheny P.B."/>
            <person name="Labbe J."/>
            <person name="Martin F."/>
        </authorList>
    </citation>
    <scope>NUCLEOTIDE SEQUENCE</scope>
    <source>
        <strain evidence="1">EC-137</strain>
    </source>
</reference>
<proteinExistence type="predicted"/>
<dbReference type="Proteomes" id="UP000814128">
    <property type="component" value="Unassembled WGS sequence"/>
</dbReference>
<evidence type="ECO:0000313" key="1">
    <source>
        <dbReference type="EMBL" id="KAI0029072.1"/>
    </source>
</evidence>
<reference evidence="1" key="2">
    <citation type="journal article" date="2022" name="New Phytol.">
        <title>Evolutionary transition to the ectomycorrhizal habit in the genomes of a hyperdiverse lineage of mushroom-forming fungi.</title>
        <authorList>
            <person name="Looney B."/>
            <person name="Miyauchi S."/>
            <person name="Morin E."/>
            <person name="Drula E."/>
            <person name="Courty P.E."/>
            <person name="Kohler A."/>
            <person name="Kuo A."/>
            <person name="LaButti K."/>
            <person name="Pangilinan J."/>
            <person name="Lipzen A."/>
            <person name="Riley R."/>
            <person name="Andreopoulos W."/>
            <person name="He G."/>
            <person name="Johnson J."/>
            <person name="Nolan M."/>
            <person name="Tritt A."/>
            <person name="Barry K.W."/>
            <person name="Grigoriev I.V."/>
            <person name="Nagy L.G."/>
            <person name="Hibbett D."/>
            <person name="Henrissat B."/>
            <person name="Matheny P.B."/>
            <person name="Labbe J."/>
            <person name="Martin F.M."/>
        </authorList>
    </citation>
    <scope>NUCLEOTIDE SEQUENCE</scope>
    <source>
        <strain evidence="1">EC-137</strain>
    </source>
</reference>
<protein>
    <submittedName>
        <fullName evidence="1">Microsomal signal peptidase 12kDa subunit</fullName>
    </submittedName>
</protein>
<comment type="caution">
    <text evidence="1">The sequence shown here is derived from an EMBL/GenBank/DDBJ whole genome shotgun (WGS) entry which is preliminary data.</text>
</comment>
<sequence>MPDLVQMAMGIGKIDFEGQKLVEKVYQIALAVLTLLSFVVGFALQDLRLTVGLFGGGVLVLFIALLPPWPKFNEHPVTWLPVKRKLEPKKQK</sequence>
<dbReference type="EMBL" id="MU273700">
    <property type="protein sequence ID" value="KAI0029072.1"/>
    <property type="molecule type" value="Genomic_DNA"/>
</dbReference>
<organism evidence="1 2">
    <name type="scientific">Vararia minispora EC-137</name>
    <dbReference type="NCBI Taxonomy" id="1314806"/>
    <lineage>
        <taxon>Eukaryota</taxon>
        <taxon>Fungi</taxon>
        <taxon>Dikarya</taxon>
        <taxon>Basidiomycota</taxon>
        <taxon>Agaricomycotina</taxon>
        <taxon>Agaricomycetes</taxon>
        <taxon>Russulales</taxon>
        <taxon>Lachnocladiaceae</taxon>
        <taxon>Vararia</taxon>
    </lineage>
</organism>